<dbReference type="GeneID" id="39607671"/>
<dbReference type="RefSeq" id="XP_028497051.1">
    <property type="nucleotide sequence ID" value="XM_028638164.1"/>
</dbReference>
<reference evidence="2 3" key="1">
    <citation type="submission" date="2018-10" db="EMBL/GenBank/DDBJ databases">
        <title>Genome sequence of Verticillium nonalfalfae VnAa140.</title>
        <authorList>
            <person name="Stajich J.E."/>
            <person name="Kasson M.T."/>
        </authorList>
    </citation>
    <scope>NUCLEOTIDE SEQUENCE [LARGE SCALE GENOMIC DNA]</scope>
    <source>
        <strain evidence="2 3">VnAa140</strain>
    </source>
</reference>
<organism evidence="2 3">
    <name type="scientific">Verticillium nonalfalfae</name>
    <dbReference type="NCBI Taxonomy" id="1051616"/>
    <lineage>
        <taxon>Eukaryota</taxon>
        <taxon>Fungi</taxon>
        <taxon>Dikarya</taxon>
        <taxon>Ascomycota</taxon>
        <taxon>Pezizomycotina</taxon>
        <taxon>Sordariomycetes</taxon>
        <taxon>Hypocreomycetidae</taxon>
        <taxon>Glomerellales</taxon>
        <taxon>Plectosphaerellaceae</taxon>
        <taxon>Verticillium</taxon>
    </lineage>
</organism>
<dbReference type="AlphaFoldDB" id="A0A3M9YEA2"/>
<comment type="caution">
    <text evidence="2">The sequence shown here is derived from an EMBL/GenBank/DDBJ whole genome shotgun (WGS) entry which is preliminary data.</text>
</comment>
<feature type="region of interest" description="Disordered" evidence="1">
    <location>
        <begin position="54"/>
        <end position="91"/>
    </location>
</feature>
<evidence type="ECO:0000313" key="2">
    <source>
        <dbReference type="EMBL" id="RNJ58893.1"/>
    </source>
</evidence>
<keyword evidence="3" id="KW-1185">Reference proteome</keyword>
<dbReference type="Proteomes" id="UP000267145">
    <property type="component" value="Unassembled WGS sequence"/>
</dbReference>
<gene>
    <name evidence="2" type="ORF">D7B24_003982</name>
</gene>
<name>A0A3M9YEA2_9PEZI</name>
<proteinExistence type="predicted"/>
<dbReference type="EMBL" id="RBVV01000022">
    <property type="protein sequence ID" value="RNJ58893.1"/>
    <property type="molecule type" value="Genomic_DNA"/>
</dbReference>
<protein>
    <submittedName>
        <fullName evidence="2">Uncharacterized protein</fullName>
    </submittedName>
</protein>
<evidence type="ECO:0000256" key="1">
    <source>
        <dbReference type="SAM" id="MobiDB-lite"/>
    </source>
</evidence>
<accession>A0A3M9YEA2</accession>
<sequence length="91" mass="10025">MASTRKYYENPGYPSERRCGRTGLGFYSASYEARVVFAKNAQRTSRTNPLFQLEEEAHSGSATPRSCGVRGSLEGGENEEGQPTPGHHQVM</sequence>
<evidence type="ECO:0000313" key="3">
    <source>
        <dbReference type="Proteomes" id="UP000267145"/>
    </source>
</evidence>